<name>A0A8J9RYJ7_PHATR</name>
<dbReference type="Pfam" id="PF05891">
    <property type="entry name" value="Methyltransf_PK"/>
    <property type="match status" value="1"/>
</dbReference>
<dbReference type="GO" id="GO:0005737">
    <property type="term" value="C:cytoplasm"/>
    <property type="evidence" value="ECO:0007669"/>
    <property type="project" value="TreeGrafter"/>
</dbReference>
<comment type="catalytic activity">
    <reaction evidence="9">
        <text>N-terminal L-prolyl-L-prolyl-L-lysyl-[protein] + 2 S-adenosyl-L-methionine = N-terminal N,N-dimethyl-L-prolyl-L-prolyl-L-lysyl-[protein] + 2 S-adenosyl-L-homocysteine + 2 H(+)</text>
        <dbReference type="Rhea" id="RHEA:54736"/>
        <dbReference type="Rhea" id="RHEA-COMP:13787"/>
        <dbReference type="Rhea" id="RHEA-COMP:13974"/>
        <dbReference type="ChEBI" id="CHEBI:15378"/>
        <dbReference type="ChEBI" id="CHEBI:57856"/>
        <dbReference type="ChEBI" id="CHEBI:59789"/>
        <dbReference type="ChEBI" id="CHEBI:138059"/>
        <dbReference type="ChEBI" id="CHEBI:138318"/>
        <dbReference type="EC" id="2.1.1.244"/>
    </reaction>
</comment>
<reference evidence="12" key="1">
    <citation type="submission" date="2022-02" db="EMBL/GenBank/DDBJ databases">
        <authorList>
            <person name="Giguere J D."/>
        </authorList>
    </citation>
    <scope>NUCLEOTIDE SEQUENCE</scope>
    <source>
        <strain evidence="12">CCAP 1055/1</strain>
    </source>
</reference>
<dbReference type="AlphaFoldDB" id="A0A8J9RYJ7"/>
<keyword evidence="3" id="KW-0808">Transferase</keyword>
<accession>A0A8J9RYJ7</accession>
<gene>
    <name evidence="12" type="ORF">PTTT1_LOCUS3282</name>
</gene>
<keyword evidence="4 11" id="KW-0949">S-adenosyl-L-methionine</keyword>
<feature type="binding site" evidence="11">
    <location>
        <position position="83"/>
    </location>
    <ligand>
        <name>S-adenosyl-L-methionine</name>
        <dbReference type="ChEBI" id="CHEBI:59789"/>
    </ligand>
</feature>
<sequence length="240" mass="26419">MWKAQGVYSASTAAASWYSRATDYYEDNCPPTVDGVLGGFAAISDLDLEGSRAFLNDVVVQRGYSSVIWSAGAACECGAGIGRVSKGLLLPLGVQRCDLVESSPRLLAAAPDYIGDDGGVERCRFYCQGLQEWMPRKSSYSIVWIQWVFCYLTDEDAIAFLRRCGESLLDSGGVICLKENTCDDQDFIVDVEDASLSRSARYLHWLAREAGLRIVHAQIQDNFPDQIFPVYQLALEVATP</sequence>
<dbReference type="InterPro" id="IPR008576">
    <property type="entry name" value="MeTrfase_NTM1"/>
</dbReference>
<keyword evidence="2" id="KW-0489">Methyltransferase</keyword>
<evidence type="ECO:0000256" key="3">
    <source>
        <dbReference type="ARBA" id="ARBA00022679"/>
    </source>
</evidence>
<evidence type="ECO:0000256" key="10">
    <source>
        <dbReference type="ARBA" id="ARBA00048167"/>
    </source>
</evidence>
<evidence type="ECO:0000313" key="12">
    <source>
        <dbReference type="EMBL" id="CAG9277266.1"/>
    </source>
</evidence>
<evidence type="ECO:0000256" key="2">
    <source>
        <dbReference type="ARBA" id="ARBA00022603"/>
    </source>
</evidence>
<comment type="catalytic activity">
    <reaction evidence="10">
        <text>N-terminal L-alanyl-L-prolyl-L-lysyl-[protein] + 3 S-adenosyl-L-methionine = N-terminal N,N,N-trimethyl-L-alanyl-L-prolyl-L-lysyl-[protein] + 3 S-adenosyl-L-homocysteine + 3 H(+)</text>
        <dbReference type="Rhea" id="RHEA:54712"/>
        <dbReference type="Rhea" id="RHEA-COMP:13785"/>
        <dbReference type="Rhea" id="RHEA-COMP:13971"/>
        <dbReference type="ChEBI" id="CHEBI:15378"/>
        <dbReference type="ChEBI" id="CHEBI:57856"/>
        <dbReference type="ChEBI" id="CHEBI:59789"/>
        <dbReference type="ChEBI" id="CHEBI:138057"/>
        <dbReference type="ChEBI" id="CHEBI:138315"/>
        <dbReference type="EC" id="2.1.1.244"/>
    </reaction>
</comment>
<dbReference type="PANTHER" id="PTHR12753">
    <property type="entry name" value="AD-003 - RELATED"/>
    <property type="match status" value="1"/>
</dbReference>
<organism evidence="12">
    <name type="scientific">Phaeodactylum tricornutum</name>
    <name type="common">Diatom</name>
    <dbReference type="NCBI Taxonomy" id="2850"/>
    <lineage>
        <taxon>Eukaryota</taxon>
        <taxon>Sar</taxon>
        <taxon>Stramenopiles</taxon>
        <taxon>Ochrophyta</taxon>
        <taxon>Bacillariophyta</taxon>
        <taxon>Bacillariophyceae</taxon>
        <taxon>Bacillariophycidae</taxon>
        <taxon>Naviculales</taxon>
        <taxon>Phaeodactylaceae</taxon>
        <taxon>Phaeodactylum</taxon>
    </lineage>
</organism>
<evidence type="ECO:0000256" key="7">
    <source>
        <dbReference type="ARBA" id="ARBA00043129"/>
    </source>
</evidence>
<comment type="catalytic activity">
    <reaction evidence="8">
        <text>N-terminal L-seryl-L-prolyl-L-lysyl-[protein] + 3 S-adenosyl-L-methionine = N-terminal N,N,N-trimethyl-L-seryl-L-prolyl-L-lysyl-[protein] + 3 S-adenosyl-L-homocysteine + 3 H(+)</text>
        <dbReference type="Rhea" id="RHEA:54724"/>
        <dbReference type="Rhea" id="RHEA-COMP:13789"/>
        <dbReference type="Rhea" id="RHEA-COMP:13973"/>
        <dbReference type="ChEBI" id="CHEBI:15378"/>
        <dbReference type="ChEBI" id="CHEBI:57856"/>
        <dbReference type="ChEBI" id="CHEBI:59789"/>
        <dbReference type="ChEBI" id="CHEBI:138061"/>
        <dbReference type="ChEBI" id="CHEBI:138317"/>
        <dbReference type="EC" id="2.1.1.244"/>
    </reaction>
</comment>
<protein>
    <recommendedName>
        <fullName evidence="6">Alpha N-terminal protein methyltransferase 1</fullName>
        <ecNumber evidence="5">2.1.1.244</ecNumber>
    </recommendedName>
    <alternativeName>
        <fullName evidence="7">X-Pro-Lys N-terminal protein methyltransferase 1</fullName>
    </alternativeName>
</protein>
<dbReference type="SUPFAM" id="SSF53335">
    <property type="entry name" value="S-adenosyl-L-methionine-dependent methyltransferases"/>
    <property type="match status" value="1"/>
</dbReference>
<evidence type="ECO:0000256" key="9">
    <source>
        <dbReference type="ARBA" id="ARBA00047885"/>
    </source>
</evidence>
<dbReference type="EMBL" id="OU594942">
    <property type="protein sequence ID" value="CAG9277266.1"/>
    <property type="molecule type" value="Genomic_DNA"/>
</dbReference>
<evidence type="ECO:0000256" key="6">
    <source>
        <dbReference type="ARBA" id="ARBA00039449"/>
    </source>
</evidence>
<dbReference type="GO" id="GO:0071885">
    <property type="term" value="F:N-terminal protein N-methyltransferase activity"/>
    <property type="evidence" value="ECO:0007669"/>
    <property type="project" value="UniProtKB-EC"/>
</dbReference>
<feature type="binding site" evidence="11">
    <location>
        <begin position="130"/>
        <end position="131"/>
    </location>
    <ligand>
        <name>S-adenosyl-L-methionine</name>
        <dbReference type="ChEBI" id="CHEBI:59789"/>
    </ligand>
</feature>
<evidence type="ECO:0000256" key="4">
    <source>
        <dbReference type="ARBA" id="ARBA00022691"/>
    </source>
</evidence>
<feature type="binding site" evidence="11">
    <location>
        <position position="78"/>
    </location>
    <ligand>
        <name>S-adenosyl-L-methionine</name>
        <dbReference type="ChEBI" id="CHEBI:59789"/>
    </ligand>
</feature>
<dbReference type="GO" id="GO:0032259">
    <property type="term" value="P:methylation"/>
    <property type="evidence" value="ECO:0007669"/>
    <property type="project" value="UniProtKB-KW"/>
</dbReference>
<comment type="similarity">
    <text evidence="1">Belongs to the methyltransferase superfamily. NTM1 family.</text>
</comment>
<dbReference type="PANTHER" id="PTHR12753:SF0">
    <property type="entry name" value="ALPHA N-TERMINAL PROTEIN METHYLTRANSFERASE 1"/>
    <property type="match status" value="1"/>
</dbReference>
<evidence type="ECO:0000256" key="5">
    <source>
        <dbReference type="ARBA" id="ARBA00039112"/>
    </source>
</evidence>
<evidence type="ECO:0000256" key="8">
    <source>
        <dbReference type="ARBA" id="ARBA00047306"/>
    </source>
</evidence>
<dbReference type="Proteomes" id="UP000836788">
    <property type="component" value="Chromosome 1"/>
</dbReference>
<dbReference type="PIRSF" id="PIRSF016958">
    <property type="entry name" value="DUF858_MeTrfase_lik"/>
    <property type="match status" value="1"/>
</dbReference>
<dbReference type="EC" id="2.1.1.244" evidence="5"/>
<evidence type="ECO:0000256" key="1">
    <source>
        <dbReference type="ARBA" id="ARBA00009059"/>
    </source>
</evidence>
<feature type="binding site" evidence="11">
    <location>
        <position position="146"/>
    </location>
    <ligand>
        <name>S-adenosyl-L-methionine</name>
        <dbReference type="ChEBI" id="CHEBI:59789"/>
    </ligand>
</feature>
<dbReference type="Gene3D" id="3.40.50.150">
    <property type="entry name" value="Vaccinia Virus protein VP39"/>
    <property type="match status" value="1"/>
</dbReference>
<proteinExistence type="inferred from homology"/>
<evidence type="ECO:0000256" key="11">
    <source>
        <dbReference type="PIRSR" id="PIRSR016958-1"/>
    </source>
</evidence>
<dbReference type="InterPro" id="IPR029063">
    <property type="entry name" value="SAM-dependent_MTases_sf"/>
</dbReference>